<reference evidence="6 7" key="1">
    <citation type="submission" date="2019-10" db="EMBL/GenBank/DDBJ databases">
        <title>Pseudopuniceibacterium sp. HQ09 islated from Antarctica.</title>
        <authorList>
            <person name="Liao L."/>
            <person name="Su S."/>
            <person name="Chen B."/>
            <person name="Yu Y."/>
        </authorList>
    </citation>
    <scope>NUCLEOTIDE SEQUENCE [LARGE SCALE GENOMIC DNA]</scope>
    <source>
        <strain evidence="6 7">HQ09</strain>
    </source>
</reference>
<dbReference type="Pfam" id="PF01614">
    <property type="entry name" value="IclR_C"/>
    <property type="match status" value="1"/>
</dbReference>
<dbReference type="PROSITE" id="PS51077">
    <property type="entry name" value="HTH_ICLR"/>
    <property type="match status" value="1"/>
</dbReference>
<dbReference type="InterPro" id="IPR036390">
    <property type="entry name" value="WH_DNA-bd_sf"/>
</dbReference>
<evidence type="ECO:0000259" key="5">
    <source>
        <dbReference type="PROSITE" id="PS51078"/>
    </source>
</evidence>
<dbReference type="KEGG" id="pshq:F3W81_17650"/>
<dbReference type="AlphaFoldDB" id="A0A7L9WRE9"/>
<dbReference type="InterPro" id="IPR029016">
    <property type="entry name" value="GAF-like_dom_sf"/>
</dbReference>
<evidence type="ECO:0000256" key="2">
    <source>
        <dbReference type="ARBA" id="ARBA00023125"/>
    </source>
</evidence>
<feature type="domain" description="HTH iclR-type" evidence="4">
    <location>
        <begin position="10"/>
        <end position="70"/>
    </location>
</feature>
<evidence type="ECO:0000259" key="4">
    <source>
        <dbReference type="PROSITE" id="PS51077"/>
    </source>
</evidence>
<dbReference type="EMBL" id="CP045201">
    <property type="protein sequence ID" value="QOL82483.1"/>
    <property type="molecule type" value="Genomic_DNA"/>
</dbReference>
<keyword evidence="1" id="KW-0805">Transcription regulation</keyword>
<dbReference type="PROSITE" id="PS51078">
    <property type="entry name" value="ICLR_ED"/>
    <property type="match status" value="1"/>
</dbReference>
<dbReference type="Proteomes" id="UP000594118">
    <property type="component" value="Chromosome"/>
</dbReference>
<dbReference type="PANTHER" id="PTHR30136">
    <property type="entry name" value="HELIX-TURN-HELIX TRANSCRIPTIONAL REGULATOR, ICLR FAMILY"/>
    <property type="match status" value="1"/>
</dbReference>
<name>A0A7L9WRE9_9RHOB</name>
<keyword evidence="3" id="KW-0804">Transcription</keyword>
<dbReference type="Gene3D" id="1.10.10.10">
    <property type="entry name" value="Winged helix-like DNA-binding domain superfamily/Winged helix DNA-binding domain"/>
    <property type="match status" value="1"/>
</dbReference>
<proteinExistence type="predicted"/>
<dbReference type="InterPro" id="IPR036388">
    <property type="entry name" value="WH-like_DNA-bd_sf"/>
</dbReference>
<dbReference type="SMART" id="SM00346">
    <property type="entry name" value="HTH_ICLR"/>
    <property type="match status" value="1"/>
</dbReference>
<feature type="domain" description="IclR-ED" evidence="5">
    <location>
        <begin position="71"/>
        <end position="260"/>
    </location>
</feature>
<dbReference type="GO" id="GO:0003677">
    <property type="term" value="F:DNA binding"/>
    <property type="evidence" value="ECO:0007669"/>
    <property type="project" value="UniProtKB-KW"/>
</dbReference>
<dbReference type="InterPro" id="IPR005471">
    <property type="entry name" value="Tscrpt_reg_IclR_N"/>
</dbReference>
<dbReference type="InterPro" id="IPR050707">
    <property type="entry name" value="HTH_MetabolicPath_Reg"/>
</dbReference>
<dbReference type="Gene3D" id="3.30.450.40">
    <property type="match status" value="1"/>
</dbReference>
<dbReference type="PANTHER" id="PTHR30136:SF34">
    <property type="entry name" value="TRANSCRIPTIONAL REGULATOR"/>
    <property type="match status" value="1"/>
</dbReference>
<dbReference type="SUPFAM" id="SSF55781">
    <property type="entry name" value="GAF domain-like"/>
    <property type="match status" value="1"/>
</dbReference>
<dbReference type="RefSeq" id="WP_193080645.1">
    <property type="nucleotide sequence ID" value="NZ_CP045201.1"/>
</dbReference>
<organism evidence="6 7">
    <name type="scientific">Pseudooceanicola spongiae</name>
    <dbReference type="NCBI Taxonomy" id="2613965"/>
    <lineage>
        <taxon>Bacteria</taxon>
        <taxon>Pseudomonadati</taxon>
        <taxon>Pseudomonadota</taxon>
        <taxon>Alphaproteobacteria</taxon>
        <taxon>Rhodobacterales</taxon>
        <taxon>Paracoccaceae</taxon>
        <taxon>Pseudooceanicola</taxon>
    </lineage>
</organism>
<dbReference type="InterPro" id="IPR014757">
    <property type="entry name" value="Tscrpt_reg_IclR_C"/>
</dbReference>
<accession>A0A7L9WRE9</accession>
<dbReference type="SUPFAM" id="SSF46785">
    <property type="entry name" value="Winged helix' DNA-binding domain"/>
    <property type="match status" value="1"/>
</dbReference>
<sequence length="260" mass="28551">MLNENDKEISLTFAKGLTVLLAFDAKDRSITISEIAEKVNLNRAVARRLVRTLEQLGYLSCDRGRYELTPHVLRLSQGFIEGRGIPQIIQPILRGAAEEIGESVSFAMLDDTDAVYIAHAFLPAKFTLNRVAIGSRVPLAPTASGRVILAYLDEPRREEILRGTDFAAFTERTETDLSRFREVLQAVRAQGFAQTESEYVSDVASLAVPVFRPGMGDGLGGGVVTGALSIIFEQGRYDSAERADMVRRLRTCAAHVASTF</sequence>
<protein>
    <submittedName>
        <fullName evidence="6">Helix-turn-helix domain-containing protein</fullName>
    </submittedName>
</protein>
<evidence type="ECO:0000313" key="6">
    <source>
        <dbReference type="EMBL" id="QOL82483.1"/>
    </source>
</evidence>
<keyword evidence="2" id="KW-0238">DNA-binding</keyword>
<dbReference type="Pfam" id="PF09339">
    <property type="entry name" value="HTH_IclR"/>
    <property type="match status" value="1"/>
</dbReference>
<dbReference type="GO" id="GO:0003700">
    <property type="term" value="F:DNA-binding transcription factor activity"/>
    <property type="evidence" value="ECO:0007669"/>
    <property type="project" value="TreeGrafter"/>
</dbReference>
<gene>
    <name evidence="6" type="ORF">F3W81_17650</name>
</gene>
<keyword evidence="7" id="KW-1185">Reference proteome</keyword>
<evidence type="ECO:0000256" key="1">
    <source>
        <dbReference type="ARBA" id="ARBA00023015"/>
    </source>
</evidence>
<dbReference type="GO" id="GO:0045892">
    <property type="term" value="P:negative regulation of DNA-templated transcription"/>
    <property type="evidence" value="ECO:0007669"/>
    <property type="project" value="TreeGrafter"/>
</dbReference>
<evidence type="ECO:0000256" key="3">
    <source>
        <dbReference type="ARBA" id="ARBA00023163"/>
    </source>
</evidence>
<evidence type="ECO:0000313" key="7">
    <source>
        <dbReference type="Proteomes" id="UP000594118"/>
    </source>
</evidence>